<evidence type="ECO:0000259" key="1">
    <source>
        <dbReference type="PROSITE" id="PS50042"/>
    </source>
</evidence>
<sequence length="180" mass="21111">MLAEFVDFTDAEIQLFNKNICKMNLDKNAVLSKEGAVSKSIFFIVKGSFYKHYHDKQRDEQIIIDLFMENEWVFDHESLISQLPATATIKAFENSEVLELTLDSLHYLIKESQKFLQFNKLLNTETKMSYFNRNMNPAEKYNHLLKTKPRLIQTFPLTMIASYLKIRPETLSRVRASVSF</sequence>
<dbReference type="EMBL" id="JAOVZV010000001">
    <property type="protein sequence ID" value="MCX8530884.1"/>
    <property type="molecule type" value="Genomic_DNA"/>
</dbReference>
<reference evidence="2" key="1">
    <citation type="submission" date="2022-10" db="EMBL/GenBank/DDBJ databases">
        <title>Chryseobacterium sp. nov., a novel bacterial species.</title>
        <authorList>
            <person name="Cao Y."/>
        </authorList>
    </citation>
    <scope>NUCLEOTIDE SEQUENCE</scope>
    <source>
        <strain evidence="2">KC 927</strain>
    </source>
</reference>
<dbReference type="SUPFAM" id="SSF51206">
    <property type="entry name" value="cAMP-binding domain-like"/>
    <property type="match status" value="1"/>
</dbReference>
<feature type="domain" description="Cyclic nucleotide-binding" evidence="1">
    <location>
        <begin position="4"/>
        <end position="109"/>
    </location>
</feature>
<dbReference type="Proteomes" id="UP001070176">
    <property type="component" value="Unassembled WGS sequence"/>
</dbReference>
<gene>
    <name evidence="2" type="ORF">OEA66_00805</name>
</gene>
<dbReference type="Gene3D" id="2.60.120.10">
    <property type="entry name" value="Jelly Rolls"/>
    <property type="match status" value="1"/>
</dbReference>
<dbReference type="PROSITE" id="PS50042">
    <property type="entry name" value="CNMP_BINDING_3"/>
    <property type="match status" value="1"/>
</dbReference>
<dbReference type="InterPro" id="IPR018490">
    <property type="entry name" value="cNMP-bd_dom_sf"/>
</dbReference>
<keyword evidence="3" id="KW-1185">Reference proteome</keyword>
<dbReference type="RefSeq" id="WP_267279558.1">
    <property type="nucleotide sequence ID" value="NZ_JAOVZV010000001.1"/>
</dbReference>
<dbReference type="InterPro" id="IPR014710">
    <property type="entry name" value="RmlC-like_jellyroll"/>
</dbReference>
<accession>A0ABT3XYG2</accession>
<evidence type="ECO:0000313" key="3">
    <source>
        <dbReference type="Proteomes" id="UP001070176"/>
    </source>
</evidence>
<proteinExistence type="predicted"/>
<dbReference type="InterPro" id="IPR000595">
    <property type="entry name" value="cNMP-bd_dom"/>
</dbReference>
<evidence type="ECO:0000313" key="2">
    <source>
        <dbReference type="EMBL" id="MCX8530884.1"/>
    </source>
</evidence>
<name>A0ABT3XYG2_9FLAO</name>
<protein>
    <submittedName>
        <fullName evidence="2">Crp/Fnr family transcriptional regulator</fullName>
    </submittedName>
</protein>
<comment type="caution">
    <text evidence="2">The sequence shown here is derived from an EMBL/GenBank/DDBJ whole genome shotgun (WGS) entry which is preliminary data.</text>
</comment>
<organism evidence="2 3">
    <name type="scientific">Chryseobacterium luquanense</name>
    <dbReference type="NCBI Taxonomy" id="2983766"/>
    <lineage>
        <taxon>Bacteria</taxon>
        <taxon>Pseudomonadati</taxon>
        <taxon>Bacteroidota</taxon>
        <taxon>Flavobacteriia</taxon>
        <taxon>Flavobacteriales</taxon>
        <taxon>Weeksellaceae</taxon>
        <taxon>Chryseobacterium group</taxon>
        <taxon>Chryseobacterium</taxon>
    </lineage>
</organism>
<dbReference type="CDD" id="cd00038">
    <property type="entry name" value="CAP_ED"/>
    <property type="match status" value="1"/>
</dbReference>
<dbReference type="Pfam" id="PF00027">
    <property type="entry name" value="cNMP_binding"/>
    <property type="match status" value="1"/>
</dbReference>